<dbReference type="EMBL" id="JASMWN010000001">
    <property type="protein sequence ID" value="MDU9002437.1"/>
    <property type="molecule type" value="Genomic_DNA"/>
</dbReference>
<organism evidence="1 2">
    <name type="scientific">Sedimentitalea todarodis</name>
    <dbReference type="NCBI Taxonomy" id="1631240"/>
    <lineage>
        <taxon>Bacteria</taxon>
        <taxon>Pseudomonadati</taxon>
        <taxon>Pseudomonadota</taxon>
        <taxon>Alphaproteobacteria</taxon>
        <taxon>Rhodobacterales</taxon>
        <taxon>Paracoccaceae</taxon>
        <taxon>Sedimentitalea</taxon>
    </lineage>
</organism>
<evidence type="ECO:0000313" key="1">
    <source>
        <dbReference type="EMBL" id="MDU9002437.1"/>
    </source>
</evidence>
<keyword evidence="2" id="KW-1185">Reference proteome</keyword>
<name>A0ABU3V8D7_9RHOB</name>
<dbReference type="InterPro" id="IPR007435">
    <property type="entry name" value="DUF484"/>
</dbReference>
<dbReference type="InterPro" id="IPR029016">
    <property type="entry name" value="GAF-like_dom_sf"/>
</dbReference>
<dbReference type="Pfam" id="PF04340">
    <property type="entry name" value="DUF484"/>
    <property type="match status" value="1"/>
</dbReference>
<evidence type="ECO:0000313" key="2">
    <source>
        <dbReference type="Proteomes" id="UP001255416"/>
    </source>
</evidence>
<accession>A0ABU3V8D7</accession>
<proteinExistence type="predicted"/>
<sequence length="235" mass="26057">MSSNPKLEETLRDAIIAKPDAILDDQAVMQALIAADDRSKGDNIIDLRGVAMERLEARLDRLEDTHRSVIEAAYENLSSTNQVHRAILRMLDATEFEVFLRDLAGPVASILRVEAITLVLETAQGDHDTGGQHLNGALTLTEPGFVEDYLARGRRGAPRQVSLRAVPETDPRVYGEKSDRIRSEACMRLDFGEGKLPGLLVMGSADPTHFAPQQATDILTFFTGVFERTMRRWLS</sequence>
<dbReference type="Gene3D" id="3.30.450.40">
    <property type="match status" value="1"/>
</dbReference>
<gene>
    <name evidence="1" type="ORF">QO231_01075</name>
</gene>
<dbReference type="Proteomes" id="UP001255416">
    <property type="component" value="Unassembled WGS sequence"/>
</dbReference>
<comment type="caution">
    <text evidence="1">The sequence shown here is derived from an EMBL/GenBank/DDBJ whole genome shotgun (WGS) entry which is preliminary data.</text>
</comment>
<dbReference type="RefSeq" id="WP_316772236.1">
    <property type="nucleotide sequence ID" value="NZ_JASMWN010000001.1"/>
</dbReference>
<reference evidence="2" key="1">
    <citation type="submission" date="2023-05" db="EMBL/GenBank/DDBJ databases">
        <title>Sedimentitalea sp. nov. JM2-8.</title>
        <authorList>
            <person name="Huang J."/>
        </authorList>
    </citation>
    <scope>NUCLEOTIDE SEQUENCE [LARGE SCALE GENOMIC DNA]</scope>
    <source>
        <strain evidence="2">KHS03</strain>
    </source>
</reference>
<protein>
    <submittedName>
        <fullName evidence="1">DUF484 family protein</fullName>
    </submittedName>
</protein>